<keyword evidence="3" id="KW-1185">Reference proteome</keyword>
<feature type="region of interest" description="Disordered" evidence="1">
    <location>
        <begin position="1"/>
        <end position="24"/>
    </location>
</feature>
<dbReference type="OMA" id="WMFDKIS"/>
<evidence type="ECO:0000313" key="3">
    <source>
        <dbReference type="Proteomes" id="UP000002277"/>
    </source>
</evidence>
<evidence type="ECO:0000313" key="2">
    <source>
        <dbReference type="Ensembl" id="ENSPTRP00000071999.1"/>
    </source>
</evidence>
<dbReference type="Ensembl" id="ENSPTRT00000109221.1">
    <property type="protein sequence ID" value="ENSPTRP00000071999.1"/>
    <property type="gene ID" value="ENSPTRG00000043475.1"/>
</dbReference>
<dbReference type="GeneTree" id="ENSGT00910000147397"/>
<organism evidence="2 3">
    <name type="scientific">Pan troglodytes</name>
    <name type="common">Chimpanzee</name>
    <dbReference type="NCBI Taxonomy" id="9598"/>
    <lineage>
        <taxon>Eukaryota</taxon>
        <taxon>Metazoa</taxon>
        <taxon>Chordata</taxon>
        <taxon>Craniata</taxon>
        <taxon>Vertebrata</taxon>
        <taxon>Euteleostomi</taxon>
        <taxon>Mammalia</taxon>
        <taxon>Eutheria</taxon>
        <taxon>Euarchontoglires</taxon>
        <taxon>Primates</taxon>
        <taxon>Haplorrhini</taxon>
        <taxon>Catarrhini</taxon>
        <taxon>Hominidae</taxon>
        <taxon>Pan</taxon>
    </lineage>
</organism>
<protein>
    <submittedName>
        <fullName evidence="2">Uncharacterized protein</fullName>
    </submittedName>
</protein>
<accession>A0A2I3S4T4</accession>
<reference evidence="2" key="1">
    <citation type="submission" date="2025-08" db="UniProtKB">
        <authorList>
            <consortium name="Ensembl"/>
        </authorList>
    </citation>
    <scope>IDENTIFICATION</scope>
</reference>
<proteinExistence type="predicted"/>
<dbReference type="Bgee" id="ENSPTRG00000043475">
    <property type="expression patterns" value="Expressed in liver and 2 other cell types or tissues"/>
</dbReference>
<dbReference type="AlphaFoldDB" id="A0A2I3S4T4"/>
<sequence>SSAPRGPSSVALSTAKTLGPPGSLEMARKTEKHTGFSTYWMFDKIVFLGQKHWHYW</sequence>
<dbReference type="InParanoid" id="A0A2I3S4T4"/>
<reference evidence="2" key="2">
    <citation type="submission" date="2025-09" db="UniProtKB">
        <authorList>
            <consortium name="Ensembl"/>
        </authorList>
    </citation>
    <scope>IDENTIFICATION</scope>
</reference>
<name>A0A2I3S4T4_PANTR</name>
<evidence type="ECO:0000256" key="1">
    <source>
        <dbReference type="SAM" id="MobiDB-lite"/>
    </source>
</evidence>
<dbReference type="Proteomes" id="UP000002277">
    <property type="component" value="Unplaced"/>
</dbReference>